<feature type="domain" description="Helicase C-terminal" evidence="45">
    <location>
        <begin position="387"/>
        <end position="557"/>
    </location>
</feature>
<keyword evidence="28" id="KW-0694">RNA-binding</keyword>
<dbReference type="PROSITE" id="PS00690">
    <property type="entry name" value="DEAH_ATP_HELICASE"/>
    <property type="match status" value="1"/>
</dbReference>
<dbReference type="Gene3D" id="3.40.50.300">
    <property type="entry name" value="P-loop containing nucleotide triphosphate hydrolases"/>
    <property type="match status" value="2"/>
</dbReference>
<keyword evidence="29" id="KW-0779">Telomere</keyword>
<dbReference type="GO" id="GO:0051607">
    <property type="term" value="P:defense response to virus"/>
    <property type="evidence" value="ECO:0007669"/>
    <property type="project" value="UniProtKB-KW"/>
</dbReference>
<evidence type="ECO:0000256" key="24">
    <source>
        <dbReference type="ARBA" id="ARBA00022840"/>
    </source>
</evidence>
<evidence type="ECO:0000256" key="10">
    <source>
        <dbReference type="ARBA" id="ARBA00012552"/>
    </source>
</evidence>
<evidence type="ECO:0000256" key="32">
    <source>
        <dbReference type="ARBA" id="ARBA00023118"/>
    </source>
</evidence>
<keyword evidence="23" id="KW-0347">Helicase</keyword>
<evidence type="ECO:0000256" key="26">
    <source>
        <dbReference type="ARBA" id="ARBA00022845"/>
    </source>
</evidence>
<dbReference type="PANTHER" id="PTHR18934:SF237">
    <property type="entry name" value="ATP-DEPENDENT DNA_RNA HELICASE DHX36"/>
    <property type="match status" value="1"/>
</dbReference>
<keyword evidence="26" id="KW-0810">Translation regulation</keyword>
<protein>
    <recommendedName>
        <fullName evidence="40">ATP-dependent DNA/RNA helicase DHX36</fullName>
        <ecNumber evidence="10">3.6.4.13</ecNumber>
    </recommendedName>
    <alternativeName>
        <fullName evidence="42">DEAD/H box polypeptide 36</fullName>
    </alternativeName>
    <alternativeName>
        <fullName evidence="41">MLE-like protein 1</fullName>
    </alternativeName>
</protein>
<dbReference type="InterPro" id="IPR002464">
    <property type="entry name" value="DNA/RNA_helicase_DEAH_CS"/>
</dbReference>
<keyword evidence="20" id="KW-0547">Nucleotide-binding</keyword>
<keyword evidence="36" id="KW-0804">Transcription</keyword>
<keyword evidence="38" id="KW-0966">Cell projection</keyword>
<keyword evidence="34" id="KW-0496">Mitochondrion</keyword>
<feature type="domain" description="Helicase ATP-binding" evidence="44">
    <location>
        <begin position="126"/>
        <end position="296"/>
    </location>
</feature>
<evidence type="ECO:0000256" key="6">
    <source>
        <dbReference type="ARBA" id="ARBA00004484"/>
    </source>
</evidence>
<evidence type="ECO:0000256" key="19">
    <source>
        <dbReference type="ARBA" id="ARBA00022737"/>
    </source>
</evidence>
<evidence type="ECO:0000256" key="7">
    <source>
        <dbReference type="ARBA" id="ARBA00004489"/>
    </source>
</evidence>
<keyword evidence="12" id="KW-0158">Chromosome</keyword>
<evidence type="ECO:0000256" key="23">
    <source>
        <dbReference type="ARBA" id="ARBA00022806"/>
    </source>
</evidence>
<dbReference type="GO" id="GO:0010494">
    <property type="term" value="C:cytoplasmic stress granule"/>
    <property type="evidence" value="ECO:0007669"/>
    <property type="project" value="UniProtKB-SubCell"/>
</dbReference>
<reference key="1">
    <citation type="journal article" date="2007" name="Nature">
        <title>The medaka draft genome and insights into vertebrate genome evolution.</title>
        <authorList>
            <person name="Kasahara M."/>
            <person name="Naruse K."/>
            <person name="Sasaki S."/>
            <person name="Nakatani Y."/>
            <person name="Qu W."/>
            <person name="Ahsan B."/>
            <person name="Yamada T."/>
            <person name="Nagayasu Y."/>
            <person name="Doi K."/>
            <person name="Kasai Y."/>
            <person name="Jindo T."/>
            <person name="Kobayashi D."/>
            <person name="Shimada A."/>
            <person name="Toyoda A."/>
            <person name="Kuroki Y."/>
            <person name="Fujiyama A."/>
            <person name="Sasaki T."/>
            <person name="Shimizu A."/>
            <person name="Asakawa S."/>
            <person name="Shimizu N."/>
            <person name="Hashimoto S."/>
            <person name="Yang J."/>
            <person name="Lee Y."/>
            <person name="Matsushima K."/>
            <person name="Sugano S."/>
            <person name="Sakaizumi M."/>
            <person name="Narita T."/>
            <person name="Ohishi K."/>
            <person name="Haga S."/>
            <person name="Ohta F."/>
            <person name="Nomoto H."/>
            <person name="Nogata K."/>
            <person name="Morishita T."/>
            <person name="Endo T."/>
            <person name="Shin-I T."/>
            <person name="Takeda H."/>
            <person name="Morishita S."/>
            <person name="Kohara Y."/>
        </authorList>
    </citation>
    <scope>NUCLEOTIDE SEQUENCE [LARGE SCALE GENOMIC DNA]</scope>
    <source>
        <strain>Hd-rR</strain>
    </source>
</reference>
<reference evidence="46" key="3">
    <citation type="submission" date="2025-08" db="UniProtKB">
        <authorList>
            <consortium name="Ensembl"/>
        </authorList>
    </citation>
    <scope>IDENTIFICATION</scope>
    <source>
        <strain evidence="46">HSOK</strain>
    </source>
</reference>
<dbReference type="SMART" id="SM00490">
    <property type="entry name" value="HELICc"/>
    <property type="match status" value="1"/>
</dbReference>
<keyword evidence="15" id="KW-0678">Repressor</keyword>
<dbReference type="InterPro" id="IPR011545">
    <property type="entry name" value="DEAD/DEAH_box_helicase_dom"/>
</dbReference>
<dbReference type="InterPro" id="IPR011709">
    <property type="entry name" value="DEAD-box_helicase_OB_fold"/>
</dbReference>
<dbReference type="CDD" id="cd18791">
    <property type="entry name" value="SF2_C_RHA"/>
    <property type="match status" value="1"/>
</dbReference>
<evidence type="ECO:0000256" key="41">
    <source>
        <dbReference type="ARBA" id="ARBA00076143"/>
    </source>
</evidence>
<organism evidence="46 47">
    <name type="scientific">Oryzias latipes</name>
    <name type="common">Japanese rice fish</name>
    <name type="synonym">Japanese killifish</name>
    <dbReference type="NCBI Taxonomy" id="8090"/>
    <lineage>
        <taxon>Eukaryota</taxon>
        <taxon>Metazoa</taxon>
        <taxon>Chordata</taxon>
        <taxon>Craniata</taxon>
        <taxon>Vertebrata</taxon>
        <taxon>Euteleostomi</taxon>
        <taxon>Actinopterygii</taxon>
        <taxon>Neopterygii</taxon>
        <taxon>Teleostei</taxon>
        <taxon>Neoteleostei</taxon>
        <taxon>Acanthomorphata</taxon>
        <taxon>Ovalentaria</taxon>
        <taxon>Atherinomorphae</taxon>
        <taxon>Beloniformes</taxon>
        <taxon>Adrianichthyidae</taxon>
        <taxon>Oryziinae</taxon>
        <taxon>Oryzias</taxon>
    </lineage>
</organism>
<feature type="region of interest" description="Disordered" evidence="43">
    <location>
        <begin position="94"/>
        <end position="118"/>
    </location>
</feature>
<dbReference type="GO" id="GO:0005739">
    <property type="term" value="C:mitochondrion"/>
    <property type="evidence" value="ECO:0007669"/>
    <property type="project" value="UniProtKB-SubCell"/>
</dbReference>
<evidence type="ECO:0000256" key="33">
    <source>
        <dbReference type="ARBA" id="ARBA00023125"/>
    </source>
</evidence>
<evidence type="ECO:0000256" key="1">
    <source>
        <dbReference type="ARBA" id="ARBA00001946"/>
    </source>
</evidence>
<dbReference type="FunFam" id="3.40.50.300:FF:000739">
    <property type="entry name" value="Putative ATP-dependent RNA helicase DHX36"/>
    <property type="match status" value="1"/>
</dbReference>
<dbReference type="GO" id="GO:0045087">
    <property type="term" value="P:innate immune response"/>
    <property type="evidence" value="ECO:0007669"/>
    <property type="project" value="UniProtKB-KW"/>
</dbReference>
<comment type="subcellular location">
    <subcellularLocation>
        <location evidence="7">Cell projection</location>
        <location evidence="7">Axon</location>
    </subcellularLocation>
    <subcellularLocation>
        <location evidence="4">Cell projection</location>
        <location evidence="4">Dendrite</location>
    </subcellularLocation>
    <subcellularLocation>
        <location evidence="9">Chromosome</location>
        <location evidence="9">Telomere</location>
    </subcellularLocation>
    <subcellularLocation>
        <location evidence="3">Cytoplasm</location>
        <location evidence="3">Stress granule</location>
    </subcellularLocation>
    <subcellularLocation>
        <location evidence="8">Cytoplasm</location>
        <location evidence="8">Cytosol</location>
    </subcellularLocation>
    <subcellularLocation>
        <location evidence="2">Mitochondrion</location>
    </subcellularLocation>
    <subcellularLocation>
        <location evidence="5">Nucleus speckle</location>
    </subcellularLocation>
    <subcellularLocation>
        <location evidence="6">Perikaryon</location>
    </subcellularLocation>
</comment>
<evidence type="ECO:0000256" key="15">
    <source>
        <dbReference type="ARBA" id="ARBA00022491"/>
    </source>
</evidence>
<dbReference type="GO" id="GO:0030154">
    <property type="term" value="P:cell differentiation"/>
    <property type="evidence" value="ECO:0007669"/>
    <property type="project" value="UniProtKB-KW"/>
</dbReference>
<dbReference type="InterPro" id="IPR001650">
    <property type="entry name" value="Helicase_C-like"/>
</dbReference>
<dbReference type="GO" id="GO:0006417">
    <property type="term" value="P:regulation of translation"/>
    <property type="evidence" value="ECO:0007669"/>
    <property type="project" value="UniProtKB-KW"/>
</dbReference>
<dbReference type="FunFam" id="3.40.50.300:FF:000670">
    <property type="entry name" value="Putative ATP-dependent RNA helicase DHX36"/>
    <property type="match status" value="1"/>
</dbReference>
<evidence type="ECO:0000256" key="27">
    <source>
        <dbReference type="ARBA" id="ARBA00022859"/>
    </source>
</evidence>
<dbReference type="GO" id="GO:0030425">
    <property type="term" value="C:dendrite"/>
    <property type="evidence" value="ECO:0007669"/>
    <property type="project" value="UniProtKB-SubCell"/>
</dbReference>
<evidence type="ECO:0000256" key="3">
    <source>
        <dbReference type="ARBA" id="ARBA00004210"/>
    </source>
</evidence>
<evidence type="ECO:0000256" key="21">
    <source>
        <dbReference type="ARBA" id="ARBA00022782"/>
    </source>
</evidence>
<dbReference type="GO" id="GO:0046872">
    <property type="term" value="F:metal ion binding"/>
    <property type="evidence" value="ECO:0007669"/>
    <property type="project" value="UniProtKB-KW"/>
</dbReference>
<evidence type="ECO:0000256" key="34">
    <source>
        <dbReference type="ARBA" id="ARBA00023128"/>
    </source>
</evidence>
<dbReference type="InterPro" id="IPR027417">
    <property type="entry name" value="P-loop_NTPase"/>
</dbReference>
<dbReference type="InterPro" id="IPR007502">
    <property type="entry name" value="Helicase-assoc_dom"/>
</dbReference>
<dbReference type="FunFam" id="1.20.120.1080:FF:000002">
    <property type="entry name" value="Putative ATP-dependent RNA helicase DHX36"/>
    <property type="match status" value="1"/>
</dbReference>
<comment type="catalytic activity">
    <reaction evidence="39">
        <text>ATP + H2O = ADP + phosphate + H(+)</text>
        <dbReference type="Rhea" id="RHEA:13065"/>
        <dbReference type="ChEBI" id="CHEBI:15377"/>
        <dbReference type="ChEBI" id="CHEBI:15378"/>
        <dbReference type="ChEBI" id="CHEBI:30616"/>
        <dbReference type="ChEBI" id="CHEBI:43474"/>
        <dbReference type="ChEBI" id="CHEBI:456216"/>
        <dbReference type="EC" id="3.6.4.13"/>
    </reaction>
</comment>
<keyword evidence="18" id="KW-0479">Metal-binding</keyword>
<evidence type="ECO:0000256" key="14">
    <source>
        <dbReference type="ARBA" id="ARBA00022490"/>
    </source>
</evidence>
<evidence type="ECO:0000256" key="36">
    <source>
        <dbReference type="ARBA" id="ARBA00023163"/>
    </source>
</evidence>
<feature type="compositionally biased region" description="Basic and acidic residues" evidence="43">
    <location>
        <begin position="104"/>
        <end position="113"/>
    </location>
</feature>
<evidence type="ECO:0000259" key="44">
    <source>
        <dbReference type="PROSITE" id="PS51192"/>
    </source>
</evidence>
<dbReference type="SUPFAM" id="SSF52540">
    <property type="entry name" value="P-loop containing nucleoside triphosphate hydrolases"/>
    <property type="match status" value="1"/>
</dbReference>
<reference evidence="46 47" key="2">
    <citation type="submission" date="2017-04" db="EMBL/GenBank/DDBJ databases">
        <title>CpG methylation of centromeres and impact of large insertions on vertebrate speciation.</title>
        <authorList>
            <person name="Ichikawa K."/>
            <person name="Yoshimura J."/>
            <person name="Morishita S."/>
        </authorList>
    </citation>
    <scope>NUCLEOTIDE SEQUENCE</scope>
    <source>
        <strain evidence="46 47">HSOK</strain>
    </source>
</reference>
<dbReference type="SMART" id="SM00847">
    <property type="entry name" value="HA2"/>
    <property type="match status" value="1"/>
</dbReference>
<evidence type="ECO:0000256" key="16">
    <source>
        <dbReference type="ARBA" id="ARBA00022553"/>
    </source>
</evidence>
<evidence type="ECO:0000256" key="28">
    <source>
        <dbReference type="ARBA" id="ARBA00022884"/>
    </source>
</evidence>
<evidence type="ECO:0000256" key="39">
    <source>
        <dbReference type="ARBA" id="ARBA00047984"/>
    </source>
</evidence>
<comment type="cofactor">
    <cofactor evidence="1">
        <name>Mg(2+)</name>
        <dbReference type="ChEBI" id="CHEBI:18420"/>
    </cofactor>
</comment>
<dbReference type="InterPro" id="IPR048333">
    <property type="entry name" value="HA2_WH"/>
</dbReference>
<reference evidence="46" key="4">
    <citation type="submission" date="2025-09" db="UniProtKB">
        <authorList>
            <consortium name="Ensembl"/>
        </authorList>
    </citation>
    <scope>IDENTIFICATION</scope>
    <source>
        <strain evidence="46">HSOK</strain>
    </source>
</reference>
<evidence type="ECO:0000256" key="18">
    <source>
        <dbReference type="ARBA" id="ARBA00022723"/>
    </source>
</evidence>
<dbReference type="GO" id="GO:0005829">
    <property type="term" value="C:cytosol"/>
    <property type="evidence" value="ECO:0007669"/>
    <property type="project" value="UniProtKB-SubCell"/>
</dbReference>
<evidence type="ECO:0000256" key="13">
    <source>
        <dbReference type="ARBA" id="ARBA00022473"/>
    </source>
</evidence>
<feature type="compositionally biased region" description="Basic and acidic residues" evidence="43">
    <location>
        <begin position="45"/>
        <end position="54"/>
    </location>
</feature>
<dbReference type="Proteomes" id="UP000265200">
    <property type="component" value="Chromosome 13"/>
</dbReference>
<evidence type="ECO:0000313" key="46">
    <source>
        <dbReference type="Ensembl" id="ENSORLP00015006284.1"/>
    </source>
</evidence>
<dbReference type="GO" id="GO:0016607">
    <property type="term" value="C:nuclear speck"/>
    <property type="evidence" value="ECO:0007669"/>
    <property type="project" value="UniProtKB-SubCell"/>
</dbReference>
<keyword evidence="31" id="KW-0805">Transcription regulation</keyword>
<dbReference type="SMART" id="SM00487">
    <property type="entry name" value="DEXDc"/>
    <property type="match status" value="1"/>
</dbReference>
<evidence type="ECO:0000256" key="12">
    <source>
        <dbReference type="ARBA" id="ARBA00022454"/>
    </source>
</evidence>
<keyword evidence="35" id="KW-0010">Activator</keyword>
<dbReference type="PROSITE" id="PS51192">
    <property type="entry name" value="HELICASE_ATP_BIND_1"/>
    <property type="match status" value="1"/>
</dbReference>
<evidence type="ECO:0000313" key="47">
    <source>
        <dbReference type="Proteomes" id="UP000265200"/>
    </source>
</evidence>
<dbReference type="GO" id="GO:0005524">
    <property type="term" value="F:ATP binding"/>
    <property type="evidence" value="ECO:0007669"/>
    <property type="project" value="UniProtKB-KW"/>
</dbReference>
<dbReference type="AlphaFoldDB" id="A0A3P9HF58"/>
<keyword evidence="17" id="KW-0399">Innate immunity</keyword>
<dbReference type="Pfam" id="PF26026">
    <property type="entry name" value="RNA_hel_CTD"/>
    <property type="match status" value="1"/>
</dbReference>
<evidence type="ECO:0000259" key="45">
    <source>
        <dbReference type="PROSITE" id="PS51194"/>
    </source>
</evidence>
<keyword evidence="11" id="KW-0813">Transport</keyword>
<evidence type="ECO:0000256" key="17">
    <source>
        <dbReference type="ARBA" id="ARBA00022588"/>
    </source>
</evidence>
<evidence type="ECO:0000256" key="30">
    <source>
        <dbReference type="ARBA" id="ARBA00022990"/>
    </source>
</evidence>
<dbReference type="Pfam" id="PF00271">
    <property type="entry name" value="Helicase_C"/>
    <property type="match status" value="1"/>
</dbReference>
<dbReference type="GO" id="GO:0003724">
    <property type="term" value="F:RNA helicase activity"/>
    <property type="evidence" value="ECO:0007669"/>
    <property type="project" value="UniProtKB-EC"/>
</dbReference>
<dbReference type="Pfam" id="PF04408">
    <property type="entry name" value="WHD_HA2"/>
    <property type="match status" value="1"/>
</dbReference>
<evidence type="ECO:0000256" key="42">
    <source>
        <dbReference type="ARBA" id="ARBA00083335"/>
    </source>
</evidence>
<name>A0A3P9HF58_ORYLA</name>
<dbReference type="GO" id="GO:0000781">
    <property type="term" value="C:chromosome, telomeric region"/>
    <property type="evidence" value="ECO:0007669"/>
    <property type="project" value="UniProtKB-SubCell"/>
</dbReference>
<evidence type="ECO:0000256" key="8">
    <source>
        <dbReference type="ARBA" id="ARBA00004514"/>
    </source>
</evidence>
<keyword evidence="24" id="KW-0067">ATP-binding</keyword>
<dbReference type="Pfam" id="PF07717">
    <property type="entry name" value="OB_NTP_bind"/>
    <property type="match status" value="1"/>
</dbReference>
<keyword evidence="27" id="KW-0391">Immunity</keyword>
<keyword evidence="37" id="KW-0539">Nucleus</keyword>
<keyword evidence="19" id="KW-0677">Repeat</keyword>
<dbReference type="GO" id="GO:0003723">
    <property type="term" value="F:RNA binding"/>
    <property type="evidence" value="ECO:0007669"/>
    <property type="project" value="UniProtKB-KW"/>
</dbReference>
<keyword evidence="30" id="KW-0007">Acetylation</keyword>
<dbReference type="InterPro" id="IPR014001">
    <property type="entry name" value="Helicase_ATP-bd"/>
</dbReference>
<keyword evidence="16" id="KW-0597">Phosphoprotein</keyword>
<evidence type="ECO:0000256" key="22">
    <source>
        <dbReference type="ARBA" id="ARBA00022801"/>
    </source>
</evidence>
<dbReference type="Pfam" id="PF00270">
    <property type="entry name" value="DEAD"/>
    <property type="match status" value="1"/>
</dbReference>
<keyword evidence="25" id="KW-0460">Magnesium</keyword>
<evidence type="ECO:0000256" key="29">
    <source>
        <dbReference type="ARBA" id="ARBA00022895"/>
    </source>
</evidence>
<dbReference type="PROSITE" id="PS51194">
    <property type="entry name" value="HELICASE_CTER"/>
    <property type="match status" value="1"/>
</dbReference>
<dbReference type="PANTHER" id="PTHR18934">
    <property type="entry name" value="ATP-DEPENDENT RNA HELICASE"/>
    <property type="match status" value="1"/>
</dbReference>
<evidence type="ECO:0000256" key="9">
    <source>
        <dbReference type="ARBA" id="ARBA00004574"/>
    </source>
</evidence>
<dbReference type="GO" id="GO:0003677">
    <property type="term" value="F:DNA binding"/>
    <property type="evidence" value="ECO:0007669"/>
    <property type="project" value="UniProtKB-KW"/>
</dbReference>
<proteinExistence type="predicted"/>
<evidence type="ECO:0000256" key="37">
    <source>
        <dbReference type="ARBA" id="ARBA00023242"/>
    </source>
</evidence>
<keyword evidence="14" id="KW-0963">Cytoplasm</keyword>
<evidence type="ECO:0000256" key="43">
    <source>
        <dbReference type="SAM" id="MobiDB-lite"/>
    </source>
</evidence>
<dbReference type="Pfam" id="PF21010">
    <property type="entry name" value="HA2_C"/>
    <property type="match status" value="1"/>
</dbReference>
<keyword evidence="32" id="KW-0051">Antiviral defense</keyword>
<evidence type="ECO:0000256" key="25">
    <source>
        <dbReference type="ARBA" id="ARBA00022842"/>
    </source>
</evidence>
<feature type="region of interest" description="Disordered" evidence="43">
    <location>
        <begin position="1"/>
        <end position="54"/>
    </location>
</feature>
<accession>A0A3P9HF58</accession>
<evidence type="ECO:0000256" key="38">
    <source>
        <dbReference type="ARBA" id="ARBA00023273"/>
    </source>
</evidence>
<dbReference type="GO" id="GO:0043204">
    <property type="term" value="C:perikaryon"/>
    <property type="evidence" value="ECO:0007669"/>
    <property type="project" value="UniProtKB-SubCell"/>
</dbReference>
<evidence type="ECO:0000256" key="5">
    <source>
        <dbReference type="ARBA" id="ARBA00004324"/>
    </source>
</evidence>
<keyword evidence="21" id="KW-0221">Differentiation</keyword>
<evidence type="ECO:0000256" key="2">
    <source>
        <dbReference type="ARBA" id="ARBA00004173"/>
    </source>
</evidence>
<dbReference type="Gene3D" id="1.20.120.1080">
    <property type="match status" value="1"/>
</dbReference>
<evidence type="ECO:0000256" key="20">
    <source>
        <dbReference type="ARBA" id="ARBA00022741"/>
    </source>
</evidence>
<sequence length="930" mass="105428">MSSRFDGGRRGRRGGGRGHRDNSRERWDRGGSSFDQEDQGGASGPRDRPPPHLKGREIGLWYARYGAVRRKQADRRSRAVVHMDEAREQHITRLLNSVQNDQLGPKRDSRDARASTSYSRQTDDLVELINSNRVLVVSGETGCGKTTQVTQFILDDYINRGVGSLCRVVCTQPRRISAISVAERVAAERGESVGNGNSCGYQIRLQSRLPRRQGSILYCTTGIILQWLRSDPTLSSISHLVLDEIHERNLQSDVLLIIVKDLLRMRDDLKVILMSATLNAEKFSKYFDNCPMIHIPGLTFPVEEFLLEDVVEMIRYRPQNQDRRPAWKRGFWQGRQLRSEKEAKEAEYKESWPCYARTLQGRYSDSTIQTLEVLDSDDKIDLELILALICHIVRSEEEGAILVFLPGWDNISGLNDLLMAQTMFRSDRFVIIPLHSLMPTVNQTQVFKRPPPGVRKIVIATNIAETSITIDDVVYVIDGGKIKETNFDTNNNISTMTAEWVSLANAKQRKGRAGRLCPGKCYHLYNGLRASLLDAYQLPEIMRTPLEELCLQIKILKLGSIGRFLEKALDRPTEEAVNLAIKNLRDLNALDHTENLTPLGFHLARLPVEPHIGKLILFGALLGCLDPVVTIAASLSFKDPFFIPLGKEKMADMRRRTLSRNSKSDHLTIVYAFQGWEEAKRRGGRYEREYCWDNFLSANTLQMIHNMKSQFGEHLKHTGFVSSKDPKDPESNINSDNEKLIKAVIVAGLYPKVATIRPSHSKKRPGVKVYTQADGKVNIHPKSVNAEEKEFNYTWLIYHLKMKTSSIFLYDCTEVSPFSLLFFGGDITIQKDEDQETIAVDKWIVFRSPARIAHLVKSLKRELDSLLQEKISNPAPVDWQNRQSKDCAVITAIIDLITTQERPAGSSGRTWASAPKGQHIYFNDADDDDD</sequence>
<dbReference type="GO" id="GO:0016787">
    <property type="term" value="F:hydrolase activity"/>
    <property type="evidence" value="ECO:0007669"/>
    <property type="project" value="UniProtKB-KW"/>
</dbReference>
<keyword evidence="13" id="KW-0217">Developmental protein</keyword>
<evidence type="ECO:0000256" key="40">
    <source>
        <dbReference type="ARBA" id="ARBA00069921"/>
    </source>
</evidence>
<keyword evidence="33" id="KW-0238">DNA-binding</keyword>
<dbReference type="Ensembl" id="ENSORLT00015004476.1">
    <property type="protein sequence ID" value="ENSORLP00015006284.1"/>
    <property type="gene ID" value="ENSORLG00015007188.1"/>
</dbReference>
<evidence type="ECO:0000256" key="11">
    <source>
        <dbReference type="ARBA" id="ARBA00022448"/>
    </source>
</evidence>
<dbReference type="InterPro" id="IPR059023">
    <property type="entry name" value="RNA_hel_CTD"/>
</dbReference>
<evidence type="ECO:0000256" key="35">
    <source>
        <dbReference type="ARBA" id="ARBA00023159"/>
    </source>
</evidence>
<evidence type="ECO:0000256" key="31">
    <source>
        <dbReference type="ARBA" id="ARBA00023015"/>
    </source>
</evidence>
<dbReference type="GO" id="GO:0030424">
    <property type="term" value="C:axon"/>
    <property type="evidence" value="ECO:0007669"/>
    <property type="project" value="UniProtKB-SubCell"/>
</dbReference>
<feature type="compositionally biased region" description="Basic and acidic residues" evidence="43">
    <location>
        <begin position="18"/>
        <end position="29"/>
    </location>
</feature>
<evidence type="ECO:0000256" key="4">
    <source>
        <dbReference type="ARBA" id="ARBA00004279"/>
    </source>
</evidence>
<keyword evidence="22" id="KW-0378">Hydrolase</keyword>
<dbReference type="EC" id="3.6.4.13" evidence="10"/>